<feature type="domain" description="Glycosyl hydrolase family 13 catalytic" evidence="5">
    <location>
        <begin position="161"/>
        <end position="571"/>
    </location>
</feature>
<evidence type="ECO:0000256" key="2">
    <source>
        <dbReference type="ARBA" id="ARBA00022801"/>
    </source>
</evidence>
<keyword evidence="2" id="KW-0378">Hydrolase</keyword>
<dbReference type="STRING" id="370764.SAMN04489810_2310"/>
<keyword evidence="7" id="KW-1185">Reference proteome</keyword>
<organism evidence="6 7">
    <name type="scientific">Microbacterium pygmaeum</name>
    <dbReference type="NCBI Taxonomy" id="370764"/>
    <lineage>
        <taxon>Bacteria</taxon>
        <taxon>Bacillati</taxon>
        <taxon>Actinomycetota</taxon>
        <taxon>Actinomycetes</taxon>
        <taxon>Micrococcales</taxon>
        <taxon>Microbacteriaceae</taxon>
        <taxon>Microbacterium</taxon>
    </lineage>
</organism>
<dbReference type="EMBL" id="LT629692">
    <property type="protein sequence ID" value="SDH17793.1"/>
    <property type="molecule type" value="Genomic_DNA"/>
</dbReference>
<dbReference type="CDD" id="cd02856">
    <property type="entry name" value="E_set_GDE_Isoamylase_N"/>
    <property type="match status" value="1"/>
</dbReference>
<dbReference type="Gene3D" id="3.20.20.80">
    <property type="entry name" value="Glycosidases"/>
    <property type="match status" value="1"/>
</dbReference>
<evidence type="ECO:0000256" key="4">
    <source>
        <dbReference type="SAM" id="MobiDB-lite"/>
    </source>
</evidence>
<name>A0A1G8AAB7_9MICO</name>
<dbReference type="NCBIfam" id="TIGR02100">
    <property type="entry name" value="glgX_debranch"/>
    <property type="match status" value="1"/>
</dbReference>
<protein>
    <submittedName>
        <fullName evidence="6">Glycogen operon protein</fullName>
    </submittedName>
</protein>
<dbReference type="Gene3D" id="2.60.40.1180">
    <property type="entry name" value="Golgi alpha-mannosidase II"/>
    <property type="match status" value="1"/>
</dbReference>
<dbReference type="GO" id="GO:0004135">
    <property type="term" value="F:amylo-alpha-1,6-glucosidase activity"/>
    <property type="evidence" value="ECO:0007669"/>
    <property type="project" value="InterPro"/>
</dbReference>
<dbReference type="AlphaFoldDB" id="A0A1G8AAB7"/>
<dbReference type="InterPro" id="IPR006047">
    <property type="entry name" value="GH13_cat_dom"/>
</dbReference>
<dbReference type="InterPro" id="IPR004193">
    <property type="entry name" value="Glyco_hydro_13_N"/>
</dbReference>
<comment type="similarity">
    <text evidence="1">Belongs to the glycosyl hydrolase 13 family.</text>
</comment>
<evidence type="ECO:0000256" key="3">
    <source>
        <dbReference type="ARBA" id="ARBA00023295"/>
    </source>
</evidence>
<evidence type="ECO:0000259" key="5">
    <source>
        <dbReference type="SMART" id="SM00642"/>
    </source>
</evidence>
<proteinExistence type="inferred from homology"/>
<dbReference type="InterPro" id="IPR017853">
    <property type="entry name" value="GH"/>
</dbReference>
<dbReference type="SUPFAM" id="SSF51011">
    <property type="entry name" value="Glycosyl hydrolase domain"/>
    <property type="match status" value="1"/>
</dbReference>
<dbReference type="OrthoDB" id="3236218at2"/>
<dbReference type="GO" id="GO:0005980">
    <property type="term" value="P:glycogen catabolic process"/>
    <property type="evidence" value="ECO:0007669"/>
    <property type="project" value="InterPro"/>
</dbReference>
<dbReference type="Gene3D" id="2.60.40.10">
    <property type="entry name" value="Immunoglobulins"/>
    <property type="match status" value="1"/>
</dbReference>
<dbReference type="InterPro" id="IPR014756">
    <property type="entry name" value="Ig_E-set"/>
</dbReference>
<dbReference type="InterPro" id="IPR011837">
    <property type="entry name" value="Glycogen_debranch_GlgX"/>
</dbReference>
<dbReference type="SMART" id="SM00642">
    <property type="entry name" value="Aamy"/>
    <property type="match status" value="1"/>
</dbReference>
<dbReference type="SUPFAM" id="SSF81296">
    <property type="entry name" value="E set domains"/>
    <property type="match status" value="1"/>
</dbReference>
<dbReference type="RefSeq" id="WP_091490140.1">
    <property type="nucleotide sequence ID" value="NZ_LT629692.1"/>
</dbReference>
<sequence length="695" mass="76797">MIPTETLADLASAPGLLSRDLDDLGIRLHDDGGTLRVWSGEATTVELVVFDDTDLDWITHTLPLEPVAGGVWSVSTPLLRPGTRYAVRVDGPHAERNTFNPGTLLVEPYSRGLISRGFDDWRSVVVEDAFDWGGVAKPGIRMDRTVIYEGHLKGLSKRHPQVPPALHGTYAGLAHPAMIEHFLSLGVTSIQLLPIHAFASEPRLLQHGLANYWGYNSVNFFTPHAPYATEESRRQGPEAILREFKGMVKLLHAAGLEVILDVVYNHTAEEGIGGPRTSLRGIDNGAYYRQQDDGVYIDVTGCGNSVNTAHDAAARLVLDSLRYWSQEMQIDGFRFDLAATLGRDAAHTFDPDHPLLRAIVDDPALADVKKIAEPWDVGMGGWQTGNFGPGWQEWNDRYRDRVRNFWLSDVDYARRASAPPVGIGGFATRLAGSANTFSAERGPLASVNFVTAHDGFTLRDLVSYDVKHNMGNAEQNRDGADTNRSFNHGAEGPTSDEGILATRRKAMRNILGTLLLSAGVPMLTAGDEFGRTQRGNNNAYCHDSPLTWLSWEHAPWQEDLFAHVQRLLFLRRENPALRPSHFAKLDEHTPSASVMEWYDAHGETMSIDRWTNPANRTLQYVATSTPEHEDVNRVLLMVHGNEQPVDVTLPALDAATQFVSLWSSEDERPGERGDVFDAGQVVPLAGTSMRLFGVR</sequence>
<dbReference type="PANTHER" id="PTHR43002">
    <property type="entry name" value="GLYCOGEN DEBRANCHING ENZYME"/>
    <property type="match status" value="1"/>
</dbReference>
<reference evidence="6 7" key="1">
    <citation type="submission" date="2016-10" db="EMBL/GenBank/DDBJ databases">
        <authorList>
            <person name="de Groot N.N."/>
        </authorList>
    </citation>
    <scope>NUCLEOTIDE SEQUENCE [LARGE SCALE GENOMIC DNA]</scope>
    <source>
        <strain evidence="6 7">DSM 23142</strain>
    </source>
</reference>
<dbReference type="Pfam" id="PF02922">
    <property type="entry name" value="CBM_48"/>
    <property type="match status" value="1"/>
</dbReference>
<feature type="region of interest" description="Disordered" evidence="4">
    <location>
        <begin position="471"/>
        <end position="496"/>
    </location>
</feature>
<evidence type="ECO:0000256" key="1">
    <source>
        <dbReference type="ARBA" id="ARBA00008061"/>
    </source>
</evidence>
<accession>A0A1G8AAB7</accession>
<dbReference type="InterPro" id="IPR013780">
    <property type="entry name" value="Glyco_hydro_b"/>
</dbReference>
<dbReference type="InterPro" id="IPR044505">
    <property type="entry name" value="GlgX_Isoamylase_N_E_set"/>
</dbReference>
<dbReference type="Proteomes" id="UP000199009">
    <property type="component" value="Chromosome I"/>
</dbReference>
<keyword evidence="3" id="KW-0326">Glycosidase</keyword>
<dbReference type="CDD" id="cd11326">
    <property type="entry name" value="AmyAc_Glg_debranch"/>
    <property type="match status" value="1"/>
</dbReference>
<gene>
    <name evidence="6" type="ORF">SAMN04489810_2310</name>
</gene>
<dbReference type="SUPFAM" id="SSF51445">
    <property type="entry name" value="(Trans)glycosidases"/>
    <property type="match status" value="1"/>
</dbReference>
<evidence type="ECO:0000313" key="7">
    <source>
        <dbReference type="Proteomes" id="UP000199009"/>
    </source>
</evidence>
<dbReference type="InterPro" id="IPR013783">
    <property type="entry name" value="Ig-like_fold"/>
</dbReference>
<evidence type="ECO:0000313" key="6">
    <source>
        <dbReference type="EMBL" id="SDH17793.1"/>
    </source>
</evidence>